<dbReference type="Proteomes" id="UP001171916">
    <property type="component" value="Unassembled WGS sequence"/>
</dbReference>
<protein>
    <recommendedName>
        <fullName evidence="3">PNPLA domain-containing protein</fullName>
    </recommendedName>
</protein>
<sequence>MSDIFFDSAGESDSKKVLAKIWTDVQETGVFPENSLDLPSTGVCFCGGGTRAMNCAIGQMKGFYELNLWKDIGYISAVSGGSWASTIFTYYQDGSISDADLLGNKVCPSNLCKDNLNDQPEGFMGKVVSHSLEKNLILRLGKEVIPFEEWQKLDNIWIDAVGDTYLKPYGIYDSKNPKFFTLDDETRDAIIARNPQLQASDFIMVHSNPKDAKRPYLIINSSLQAPAPDLPIQKEENLTVFNYTPLYVGSACYREIEDKNLISNKDVKFGSGGGFIESFAFGGSNPKKTSMNDSLSVILSKKPFEIVDATGTSSTAYGATLGSFMLSGLAGDLLDKIPLSKFIPEDYYWPYPELGKIGKPQPYRFTDGGNLENLGVITLLQRKVERIVVFINTDTPLATGCSFDAENPPNNKQVSSDFYPLFGFTWGNQVHNQVFHKRDFNPVYQKLAKAKEEGKTVMARTKLMTIANDWWGIPDRQKVEILWVYNDRVPDWENQLCDDLKNEISKGEKGRFRDFPHYKLLFENGVLHGISLTTDQVNLLYQLSAWNIYSNEHVFRDFLE</sequence>
<keyword evidence="2" id="KW-1185">Reference proteome</keyword>
<organism evidence="1 2">
    <name type="scientific">Algoriphagus sediminis</name>
    <dbReference type="NCBI Taxonomy" id="3057113"/>
    <lineage>
        <taxon>Bacteria</taxon>
        <taxon>Pseudomonadati</taxon>
        <taxon>Bacteroidota</taxon>
        <taxon>Cytophagia</taxon>
        <taxon>Cytophagales</taxon>
        <taxon>Cyclobacteriaceae</taxon>
        <taxon>Algoriphagus</taxon>
    </lineage>
</organism>
<dbReference type="InterPro" id="IPR016035">
    <property type="entry name" value="Acyl_Trfase/lysoPLipase"/>
</dbReference>
<accession>A0ABT7Y8Y4</accession>
<evidence type="ECO:0000313" key="2">
    <source>
        <dbReference type="Proteomes" id="UP001171916"/>
    </source>
</evidence>
<evidence type="ECO:0000313" key="1">
    <source>
        <dbReference type="EMBL" id="MDN3202977.1"/>
    </source>
</evidence>
<dbReference type="EMBL" id="JAUEPH010000001">
    <property type="protein sequence ID" value="MDN3202977.1"/>
    <property type="molecule type" value="Genomic_DNA"/>
</dbReference>
<dbReference type="PANTHER" id="PTHR10728:SF40">
    <property type="entry name" value="PATATIN FAMILY PROTEIN"/>
    <property type="match status" value="1"/>
</dbReference>
<reference evidence="1" key="1">
    <citation type="submission" date="2023-06" db="EMBL/GenBank/DDBJ databases">
        <title>Robiginitalea aurantiacus sp. nov. and Algoriphagus sediminis sp. nov., isolated from coastal sediment.</title>
        <authorList>
            <person name="Zhou Z.Y."/>
            <person name="An J."/>
            <person name="Jia Y.W."/>
            <person name="Du Z.J."/>
        </authorList>
    </citation>
    <scope>NUCLEOTIDE SEQUENCE</scope>
    <source>
        <strain evidence="1">C2-7</strain>
    </source>
</reference>
<name>A0ABT7Y8Y4_9BACT</name>
<dbReference type="SUPFAM" id="SSF52151">
    <property type="entry name" value="FabD/lysophospholipase-like"/>
    <property type="match status" value="1"/>
</dbReference>
<gene>
    <name evidence="1" type="ORF">QVH07_02395</name>
</gene>
<dbReference type="PANTHER" id="PTHR10728">
    <property type="entry name" value="CYTOSOLIC PHOSPHOLIPASE A2"/>
    <property type="match status" value="1"/>
</dbReference>
<dbReference type="RefSeq" id="WP_289998532.1">
    <property type="nucleotide sequence ID" value="NZ_JAUEPH010000001.1"/>
</dbReference>
<dbReference type="Gene3D" id="3.40.1090.10">
    <property type="entry name" value="Cytosolic phospholipase A2 catalytic domain"/>
    <property type="match status" value="1"/>
</dbReference>
<proteinExistence type="predicted"/>
<comment type="caution">
    <text evidence="1">The sequence shown here is derived from an EMBL/GenBank/DDBJ whole genome shotgun (WGS) entry which is preliminary data.</text>
</comment>
<evidence type="ECO:0008006" key="3">
    <source>
        <dbReference type="Google" id="ProtNLM"/>
    </source>
</evidence>